<name>A0A9P6SQK2_9FUNG</name>
<feature type="compositionally biased region" description="Polar residues" evidence="1">
    <location>
        <begin position="15"/>
        <end position="43"/>
    </location>
</feature>
<evidence type="ECO:0000313" key="3">
    <source>
        <dbReference type="Proteomes" id="UP000703661"/>
    </source>
</evidence>
<gene>
    <name evidence="2" type="ORF">BGZ80_008808</name>
</gene>
<protein>
    <submittedName>
        <fullName evidence="2">Uncharacterized protein</fullName>
    </submittedName>
</protein>
<organism evidence="2 3">
    <name type="scientific">Entomortierella chlamydospora</name>
    <dbReference type="NCBI Taxonomy" id="101097"/>
    <lineage>
        <taxon>Eukaryota</taxon>
        <taxon>Fungi</taxon>
        <taxon>Fungi incertae sedis</taxon>
        <taxon>Mucoromycota</taxon>
        <taxon>Mortierellomycotina</taxon>
        <taxon>Mortierellomycetes</taxon>
        <taxon>Mortierellales</taxon>
        <taxon>Mortierellaceae</taxon>
        <taxon>Entomortierella</taxon>
    </lineage>
</organism>
<reference evidence="2" key="1">
    <citation type="journal article" date="2020" name="Fungal Divers.">
        <title>Resolving the Mortierellaceae phylogeny through synthesis of multi-gene phylogenetics and phylogenomics.</title>
        <authorList>
            <person name="Vandepol N."/>
            <person name="Liber J."/>
            <person name="Desiro A."/>
            <person name="Na H."/>
            <person name="Kennedy M."/>
            <person name="Barry K."/>
            <person name="Grigoriev I.V."/>
            <person name="Miller A.N."/>
            <person name="O'Donnell K."/>
            <person name="Stajich J.E."/>
            <person name="Bonito G."/>
        </authorList>
    </citation>
    <scope>NUCLEOTIDE SEQUENCE</scope>
    <source>
        <strain evidence="2">NRRL 2769</strain>
    </source>
</reference>
<comment type="caution">
    <text evidence="2">The sequence shown here is derived from an EMBL/GenBank/DDBJ whole genome shotgun (WGS) entry which is preliminary data.</text>
</comment>
<keyword evidence="3" id="KW-1185">Reference proteome</keyword>
<evidence type="ECO:0000313" key="2">
    <source>
        <dbReference type="EMBL" id="KAF9991938.1"/>
    </source>
</evidence>
<feature type="region of interest" description="Disordered" evidence="1">
    <location>
        <begin position="1"/>
        <end position="102"/>
    </location>
</feature>
<feature type="non-terminal residue" evidence="2">
    <location>
        <position position="102"/>
    </location>
</feature>
<feature type="compositionally biased region" description="Low complexity" evidence="1">
    <location>
        <begin position="57"/>
        <end position="95"/>
    </location>
</feature>
<dbReference type="EMBL" id="JAAAID010004903">
    <property type="protein sequence ID" value="KAF9991938.1"/>
    <property type="molecule type" value="Genomic_DNA"/>
</dbReference>
<dbReference type="Proteomes" id="UP000703661">
    <property type="component" value="Unassembled WGS sequence"/>
</dbReference>
<sequence>MSPDAIQSWEVVSDFSGSQEAPESTQLTNEETNQTSPSSSFPQHNEDPPFDVLSLASQTSSLPSVSMTSSISQVQSSTSTTASSNAIGPSSTSPTTLPPLAP</sequence>
<accession>A0A9P6SQK2</accession>
<evidence type="ECO:0000256" key="1">
    <source>
        <dbReference type="SAM" id="MobiDB-lite"/>
    </source>
</evidence>
<dbReference type="AlphaFoldDB" id="A0A9P6SQK2"/>
<proteinExistence type="predicted"/>